<protein>
    <submittedName>
        <fullName evidence="1">Uncharacterized protein</fullName>
    </submittedName>
</protein>
<evidence type="ECO:0000313" key="1">
    <source>
        <dbReference type="EMBL" id="RSH91163.1"/>
    </source>
</evidence>
<sequence>MVRSTSYRASSPDEVIRLLKEREALENLQLKLLEDACKKICNPTNSDVVRSNLGLLPSSMEGFGDRIELSWHTDTPCPACGL</sequence>
<dbReference type="Proteomes" id="UP000279259">
    <property type="component" value="Unassembled WGS sequence"/>
</dbReference>
<dbReference type="AlphaFoldDB" id="A0A427YJB8"/>
<keyword evidence="2" id="KW-1185">Reference proteome</keyword>
<comment type="caution">
    <text evidence="1">The sequence shown here is derived from an EMBL/GenBank/DDBJ whole genome shotgun (WGS) entry which is preliminary data.</text>
</comment>
<dbReference type="OrthoDB" id="408788at2759"/>
<accession>A0A427YJB8</accession>
<dbReference type="EMBL" id="RSCD01000008">
    <property type="protein sequence ID" value="RSH91163.1"/>
    <property type="molecule type" value="Genomic_DNA"/>
</dbReference>
<proteinExistence type="predicted"/>
<organism evidence="1 2">
    <name type="scientific">Saitozyma podzolica</name>
    <dbReference type="NCBI Taxonomy" id="1890683"/>
    <lineage>
        <taxon>Eukaryota</taxon>
        <taxon>Fungi</taxon>
        <taxon>Dikarya</taxon>
        <taxon>Basidiomycota</taxon>
        <taxon>Agaricomycotina</taxon>
        <taxon>Tremellomycetes</taxon>
        <taxon>Tremellales</taxon>
        <taxon>Trimorphomycetaceae</taxon>
        <taxon>Saitozyma</taxon>
    </lineage>
</organism>
<name>A0A427YJB8_9TREE</name>
<gene>
    <name evidence="1" type="ORF">EHS25_009462</name>
</gene>
<evidence type="ECO:0000313" key="2">
    <source>
        <dbReference type="Proteomes" id="UP000279259"/>
    </source>
</evidence>
<reference evidence="1 2" key="1">
    <citation type="submission" date="2018-11" db="EMBL/GenBank/DDBJ databases">
        <title>Genome sequence of Saitozyma podzolica DSM 27192.</title>
        <authorList>
            <person name="Aliyu H."/>
            <person name="Gorte O."/>
            <person name="Ochsenreither K."/>
        </authorList>
    </citation>
    <scope>NUCLEOTIDE SEQUENCE [LARGE SCALE GENOMIC DNA]</scope>
    <source>
        <strain evidence="1 2">DSM 27192</strain>
    </source>
</reference>